<gene>
    <name evidence="10" type="ORF">E3O23_10325</name>
</gene>
<sequence>MRTNARHTVTITAENPAAPATPTGQAQPPYPDADLLFIDQLLSDAENRRLAAARAFFQAEVRPIAVEYWNRAEFPFAILPKLASQNLSGTGDGGTSPLLSGLLQMELARADTSISTFFGVHHELFATAIETLGSDDQRARLLPGLLALKTIGAFALTEPGHGSDISRDMQTTATRDGDEWVLNGQKRWIGNGAMADYVLVWARDTADQQIKGFIVEKGRAGFSASTIDNKIAVRIVQNADLTLRDVRIPLENWLPGTRSFRDTNQLLRNSRVWVAWQSVGQQLAAFDVARAYALERSQFGKPIASFQLIQEQLTRMIGNATLSLSLMIQLARLQASGTLSMDQAALAKASCTSLMRETVALGRGILGGNGISTDFEMAKIFADAEAIYSYEGSYEINALLVGRAVTGISAFS</sequence>
<dbReference type="InterPro" id="IPR046373">
    <property type="entry name" value="Acyl-CoA_Oxase/DH_mid-dom_sf"/>
</dbReference>
<dbReference type="AlphaFoldDB" id="A0A4R8UDD3"/>
<feature type="domain" description="Acyl-CoA oxidase/dehydrogenase middle" evidence="8">
    <location>
        <begin position="153"/>
        <end position="246"/>
    </location>
</feature>
<keyword evidence="11" id="KW-1185">Reference proteome</keyword>
<comment type="similarity">
    <text evidence="2 5">Belongs to the acyl-CoA dehydrogenase family.</text>
</comment>
<dbReference type="InterPro" id="IPR009100">
    <property type="entry name" value="AcylCoA_DH/oxidase_NM_dom_sf"/>
</dbReference>
<evidence type="ECO:0000259" key="7">
    <source>
        <dbReference type="Pfam" id="PF00441"/>
    </source>
</evidence>
<comment type="cofactor">
    <cofactor evidence="1 5">
        <name>FAD</name>
        <dbReference type="ChEBI" id="CHEBI:57692"/>
    </cofactor>
</comment>
<dbReference type="Pfam" id="PF02770">
    <property type="entry name" value="Acyl-CoA_dh_M"/>
    <property type="match status" value="1"/>
</dbReference>
<evidence type="ECO:0000256" key="5">
    <source>
        <dbReference type="RuleBase" id="RU362125"/>
    </source>
</evidence>
<dbReference type="SUPFAM" id="SSF47203">
    <property type="entry name" value="Acyl-CoA dehydrogenase C-terminal domain-like"/>
    <property type="match status" value="1"/>
</dbReference>
<evidence type="ECO:0000256" key="6">
    <source>
        <dbReference type="SAM" id="MobiDB-lite"/>
    </source>
</evidence>
<dbReference type="Proteomes" id="UP000297866">
    <property type="component" value="Unassembled WGS sequence"/>
</dbReference>
<dbReference type="PANTHER" id="PTHR43188">
    <property type="entry name" value="ACYL-COENZYME A OXIDASE"/>
    <property type="match status" value="1"/>
</dbReference>
<feature type="domain" description="Acyl-CoA dehydrogenase/oxidase N-terminal" evidence="9">
    <location>
        <begin position="50"/>
        <end position="147"/>
    </location>
</feature>
<organism evidence="10 11">
    <name type="scientific">Cryobacterium tagatosivorans</name>
    <dbReference type="NCBI Taxonomy" id="1259199"/>
    <lineage>
        <taxon>Bacteria</taxon>
        <taxon>Bacillati</taxon>
        <taxon>Actinomycetota</taxon>
        <taxon>Actinomycetes</taxon>
        <taxon>Micrococcales</taxon>
        <taxon>Microbacteriaceae</taxon>
        <taxon>Cryobacterium</taxon>
    </lineage>
</organism>
<dbReference type="InterPro" id="IPR045008">
    <property type="entry name" value="ACX4-like"/>
</dbReference>
<dbReference type="InterPro" id="IPR036250">
    <property type="entry name" value="AcylCo_DH-like_C"/>
</dbReference>
<dbReference type="InterPro" id="IPR013786">
    <property type="entry name" value="AcylCoA_DH/ox_N"/>
</dbReference>
<dbReference type="Pfam" id="PF02771">
    <property type="entry name" value="Acyl-CoA_dh_N"/>
    <property type="match status" value="1"/>
</dbReference>
<evidence type="ECO:0000256" key="4">
    <source>
        <dbReference type="ARBA" id="ARBA00022827"/>
    </source>
</evidence>
<dbReference type="Gene3D" id="1.20.140.10">
    <property type="entry name" value="Butyryl-CoA Dehydrogenase, subunit A, domain 3"/>
    <property type="match status" value="1"/>
</dbReference>
<dbReference type="GO" id="GO:0006635">
    <property type="term" value="P:fatty acid beta-oxidation"/>
    <property type="evidence" value="ECO:0007669"/>
    <property type="project" value="InterPro"/>
</dbReference>
<feature type="domain" description="Acyl-CoA dehydrogenase/oxidase C-terminal" evidence="7">
    <location>
        <begin position="263"/>
        <end position="405"/>
    </location>
</feature>
<dbReference type="SUPFAM" id="SSF56645">
    <property type="entry name" value="Acyl-CoA dehydrogenase NM domain-like"/>
    <property type="match status" value="1"/>
</dbReference>
<dbReference type="Gene3D" id="2.40.110.10">
    <property type="entry name" value="Butyryl-CoA Dehydrogenase, subunit A, domain 2"/>
    <property type="match status" value="1"/>
</dbReference>
<name>A0A4R8UDD3_9MICO</name>
<evidence type="ECO:0000313" key="11">
    <source>
        <dbReference type="Proteomes" id="UP000297866"/>
    </source>
</evidence>
<dbReference type="EMBL" id="SOEZ01000052">
    <property type="protein sequence ID" value="TFB50117.1"/>
    <property type="molecule type" value="Genomic_DNA"/>
</dbReference>
<evidence type="ECO:0000259" key="9">
    <source>
        <dbReference type="Pfam" id="PF02771"/>
    </source>
</evidence>
<evidence type="ECO:0000313" key="10">
    <source>
        <dbReference type="EMBL" id="TFB50117.1"/>
    </source>
</evidence>
<comment type="caution">
    <text evidence="10">The sequence shown here is derived from an EMBL/GenBank/DDBJ whole genome shotgun (WGS) entry which is preliminary data.</text>
</comment>
<feature type="compositionally biased region" description="Low complexity" evidence="6">
    <location>
        <begin position="10"/>
        <end position="27"/>
    </location>
</feature>
<dbReference type="GO" id="GO:0003995">
    <property type="term" value="F:acyl-CoA dehydrogenase activity"/>
    <property type="evidence" value="ECO:0007669"/>
    <property type="project" value="InterPro"/>
</dbReference>
<keyword evidence="5" id="KW-0560">Oxidoreductase</keyword>
<feature type="region of interest" description="Disordered" evidence="6">
    <location>
        <begin position="1"/>
        <end position="29"/>
    </location>
</feature>
<protein>
    <submittedName>
        <fullName evidence="10">Acyl-CoA dehydrogenase</fullName>
    </submittedName>
</protein>
<dbReference type="InterPro" id="IPR009075">
    <property type="entry name" value="AcylCo_DH/oxidase_C"/>
</dbReference>
<dbReference type="GO" id="GO:0050660">
    <property type="term" value="F:flavin adenine dinucleotide binding"/>
    <property type="evidence" value="ECO:0007669"/>
    <property type="project" value="InterPro"/>
</dbReference>
<dbReference type="Pfam" id="PF00441">
    <property type="entry name" value="Acyl-CoA_dh_1"/>
    <property type="match status" value="1"/>
</dbReference>
<dbReference type="OrthoDB" id="9770681at2"/>
<reference evidence="10 11" key="1">
    <citation type="submission" date="2019-03" db="EMBL/GenBank/DDBJ databases">
        <title>Genomics of glacier-inhabiting Cryobacterium strains.</title>
        <authorList>
            <person name="Liu Q."/>
            <person name="Xin Y.-H."/>
        </authorList>
    </citation>
    <scope>NUCLEOTIDE SEQUENCE [LARGE SCALE GENOMIC DNA]</scope>
    <source>
        <strain evidence="10 11">Sr47</strain>
    </source>
</reference>
<accession>A0A4R8UDD3</accession>
<dbReference type="InterPro" id="IPR037069">
    <property type="entry name" value="AcylCoA_DH/ox_N_sf"/>
</dbReference>
<dbReference type="Gene3D" id="1.10.540.10">
    <property type="entry name" value="Acyl-CoA dehydrogenase/oxidase, N-terminal domain"/>
    <property type="match status" value="1"/>
</dbReference>
<evidence type="ECO:0000259" key="8">
    <source>
        <dbReference type="Pfam" id="PF02770"/>
    </source>
</evidence>
<keyword evidence="4 5" id="KW-0274">FAD</keyword>
<evidence type="ECO:0000256" key="1">
    <source>
        <dbReference type="ARBA" id="ARBA00001974"/>
    </source>
</evidence>
<dbReference type="InterPro" id="IPR006091">
    <property type="entry name" value="Acyl-CoA_Oxase/DH_mid-dom"/>
</dbReference>
<evidence type="ECO:0000256" key="2">
    <source>
        <dbReference type="ARBA" id="ARBA00009347"/>
    </source>
</evidence>
<dbReference type="PANTHER" id="PTHR43188:SF1">
    <property type="entry name" value="ACYL-COA DEHYDROGENASE"/>
    <property type="match status" value="1"/>
</dbReference>
<proteinExistence type="inferred from homology"/>
<evidence type="ECO:0000256" key="3">
    <source>
        <dbReference type="ARBA" id="ARBA00022630"/>
    </source>
</evidence>
<keyword evidence="3 5" id="KW-0285">Flavoprotein</keyword>